<evidence type="ECO:0000313" key="7">
    <source>
        <dbReference type="Proteomes" id="UP000249590"/>
    </source>
</evidence>
<evidence type="ECO:0000256" key="3">
    <source>
        <dbReference type="ARBA" id="ARBA00022989"/>
    </source>
</evidence>
<dbReference type="PANTHER" id="PTHR36917:SF1">
    <property type="entry name" value="INNER MEMBRANE-SPANNING PROTEIN YCIB"/>
    <property type="match status" value="1"/>
</dbReference>
<dbReference type="AlphaFoldDB" id="A0A8B2NJL7"/>
<evidence type="ECO:0008006" key="8">
    <source>
        <dbReference type="Google" id="ProtNLM"/>
    </source>
</evidence>
<evidence type="ECO:0000256" key="1">
    <source>
        <dbReference type="ARBA" id="ARBA00022475"/>
    </source>
</evidence>
<accession>A0A8B2NJL7</accession>
<protein>
    <recommendedName>
        <fullName evidence="8">Intracellular septation protein A</fullName>
    </recommendedName>
</protein>
<evidence type="ECO:0000313" key="6">
    <source>
        <dbReference type="EMBL" id="RAH97832.1"/>
    </source>
</evidence>
<keyword evidence="3 5" id="KW-1133">Transmembrane helix</keyword>
<feature type="transmembrane region" description="Helical" evidence="5">
    <location>
        <begin position="130"/>
        <end position="150"/>
    </location>
</feature>
<evidence type="ECO:0000256" key="5">
    <source>
        <dbReference type="SAM" id="Phobius"/>
    </source>
</evidence>
<dbReference type="InterPro" id="IPR006008">
    <property type="entry name" value="YciB"/>
</dbReference>
<reference evidence="6 7" key="1">
    <citation type="submission" date="2018-05" db="EMBL/GenBank/DDBJ databases">
        <title>Acuticoccus sediminis sp. nov., isolated from deep-sea sediment of Indian Ocean.</title>
        <authorList>
            <person name="Liu X."/>
            <person name="Lai Q."/>
            <person name="Du Y."/>
            <person name="Sun F."/>
            <person name="Zhang X."/>
            <person name="Wang S."/>
            <person name="Shao Z."/>
        </authorList>
    </citation>
    <scope>NUCLEOTIDE SEQUENCE [LARGE SCALE GENOMIC DNA]</scope>
    <source>
        <strain evidence="6 7">PTG4-2</strain>
    </source>
</reference>
<feature type="transmembrane region" description="Helical" evidence="5">
    <location>
        <begin position="67"/>
        <end position="86"/>
    </location>
</feature>
<keyword evidence="4 5" id="KW-0472">Membrane</keyword>
<evidence type="ECO:0000256" key="4">
    <source>
        <dbReference type="ARBA" id="ARBA00023136"/>
    </source>
</evidence>
<evidence type="ECO:0000256" key="2">
    <source>
        <dbReference type="ARBA" id="ARBA00022692"/>
    </source>
</evidence>
<dbReference type="Proteomes" id="UP000249590">
    <property type="component" value="Unassembled WGS sequence"/>
</dbReference>
<feature type="transmembrane region" description="Helical" evidence="5">
    <location>
        <begin position="21"/>
        <end position="38"/>
    </location>
</feature>
<dbReference type="Pfam" id="PF04279">
    <property type="entry name" value="IspA"/>
    <property type="match status" value="1"/>
</dbReference>
<organism evidence="6 7">
    <name type="scientific">Acuticoccus sediminis</name>
    <dbReference type="NCBI Taxonomy" id="2184697"/>
    <lineage>
        <taxon>Bacteria</taxon>
        <taxon>Pseudomonadati</taxon>
        <taxon>Pseudomonadota</taxon>
        <taxon>Alphaproteobacteria</taxon>
        <taxon>Hyphomicrobiales</taxon>
        <taxon>Amorphaceae</taxon>
        <taxon>Acuticoccus</taxon>
    </lineage>
</organism>
<comment type="caution">
    <text evidence="6">The sequence shown here is derived from an EMBL/GenBank/DDBJ whole genome shotgun (WGS) entry which is preliminary data.</text>
</comment>
<keyword evidence="1" id="KW-1003">Cell membrane</keyword>
<dbReference type="PANTHER" id="PTHR36917">
    <property type="entry name" value="INTRACELLULAR SEPTATION PROTEIN A-RELATED"/>
    <property type="match status" value="1"/>
</dbReference>
<dbReference type="EMBL" id="QHHQ01000008">
    <property type="protein sequence ID" value="RAH97832.1"/>
    <property type="molecule type" value="Genomic_DNA"/>
</dbReference>
<dbReference type="GO" id="GO:0005886">
    <property type="term" value="C:plasma membrane"/>
    <property type="evidence" value="ECO:0007669"/>
    <property type="project" value="TreeGrafter"/>
</dbReference>
<sequence>MMMDGKTPWQRVNKPKLLERFAIEIGPAVVFVAALQLVHLNAATLLFVAATAVAAGYSWFEKRRFPLIPAGMVLVAGLFGALTIAFDKADYIQFRATLVNAGGAMAILAGLLTGRLLLKASLQDGFRLTDGAWWMLSLRMIGYLLAMAFANEVVWRTMSVEAWAWFKTLGPIFNILFLWANWPLIRANLYAENGARLNEGPPAGAKSALNPAVRTT</sequence>
<feature type="transmembrane region" description="Helical" evidence="5">
    <location>
        <begin position="98"/>
        <end position="118"/>
    </location>
</feature>
<keyword evidence="2 5" id="KW-0812">Transmembrane</keyword>
<feature type="transmembrane region" description="Helical" evidence="5">
    <location>
        <begin position="162"/>
        <end position="180"/>
    </location>
</feature>
<proteinExistence type="predicted"/>
<name>A0A8B2NJL7_9HYPH</name>
<gene>
    <name evidence="6" type="ORF">DLJ53_28785</name>
</gene>
<feature type="transmembrane region" description="Helical" evidence="5">
    <location>
        <begin position="44"/>
        <end position="60"/>
    </location>
</feature>
<keyword evidence="7" id="KW-1185">Reference proteome</keyword>